<dbReference type="InterPro" id="IPR000719">
    <property type="entry name" value="Prot_kinase_dom"/>
</dbReference>
<feature type="region of interest" description="Disordered" evidence="1">
    <location>
        <begin position="29"/>
        <end position="65"/>
    </location>
</feature>
<dbReference type="Gene3D" id="3.30.200.20">
    <property type="entry name" value="Phosphorylase Kinase, domain 1"/>
    <property type="match status" value="1"/>
</dbReference>
<dbReference type="SUPFAM" id="SSF56112">
    <property type="entry name" value="Protein kinase-like (PK-like)"/>
    <property type="match status" value="1"/>
</dbReference>
<evidence type="ECO:0000313" key="4">
    <source>
        <dbReference type="Proteomes" id="UP000283530"/>
    </source>
</evidence>
<dbReference type="GO" id="GO:0004672">
    <property type="term" value="F:protein kinase activity"/>
    <property type="evidence" value="ECO:0007669"/>
    <property type="project" value="InterPro"/>
</dbReference>
<dbReference type="Proteomes" id="UP000283530">
    <property type="component" value="Unassembled WGS sequence"/>
</dbReference>
<feature type="region of interest" description="Disordered" evidence="1">
    <location>
        <begin position="88"/>
        <end position="125"/>
    </location>
</feature>
<evidence type="ECO:0000256" key="1">
    <source>
        <dbReference type="SAM" id="MobiDB-lite"/>
    </source>
</evidence>
<dbReference type="Pfam" id="PF07714">
    <property type="entry name" value="PK_Tyr_Ser-Thr"/>
    <property type="match status" value="1"/>
</dbReference>
<dbReference type="InterPro" id="IPR050823">
    <property type="entry name" value="Plant_Ser_Thr_Prot_Kinase"/>
</dbReference>
<dbReference type="AlphaFoldDB" id="A0A443NPN9"/>
<feature type="compositionally biased region" description="Basic and acidic residues" evidence="1">
    <location>
        <begin position="95"/>
        <end position="108"/>
    </location>
</feature>
<feature type="region of interest" description="Disordered" evidence="1">
    <location>
        <begin position="483"/>
        <end position="513"/>
    </location>
</feature>
<gene>
    <name evidence="3" type="ORF">CKAN_00912600</name>
</gene>
<keyword evidence="3" id="KW-0418">Kinase</keyword>
<feature type="compositionally biased region" description="Low complexity" evidence="1">
    <location>
        <begin position="495"/>
        <end position="513"/>
    </location>
</feature>
<accession>A0A443NPN9</accession>
<evidence type="ECO:0000313" key="3">
    <source>
        <dbReference type="EMBL" id="RWR80484.1"/>
    </source>
</evidence>
<comment type="caution">
    <text evidence="3">The sequence shown here is derived from an EMBL/GenBank/DDBJ whole genome shotgun (WGS) entry which is preliminary data.</text>
</comment>
<feature type="compositionally biased region" description="Polar residues" evidence="1">
    <location>
        <begin position="36"/>
        <end position="47"/>
    </location>
</feature>
<reference evidence="3 4" key="1">
    <citation type="journal article" date="2019" name="Nat. Plants">
        <title>Stout camphor tree genome fills gaps in understanding of flowering plant genome evolution.</title>
        <authorList>
            <person name="Chaw S.M."/>
            <person name="Liu Y.C."/>
            <person name="Wu Y.W."/>
            <person name="Wang H.Y."/>
            <person name="Lin C.I."/>
            <person name="Wu C.S."/>
            <person name="Ke H.M."/>
            <person name="Chang L.Y."/>
            <person name="Hsu C.Y."/>
            <person name="Yang H.T."/>
            <person name="Sudianto E."/>
            <person name="Hsu M.H."/>
            <person name="Wu K.P."/>
            <person name="Wang L.N."/>
            <person name="Leebens-Mack J.H."/>
            <person name="Tsai I.J."/>
        </authorList>
    </citation>
    <scope>NUCLEOTIDE SEQUENCE [LARGE SCALE GENOMIC DNA]</scope>
    <source>
        <strain evidence="4">cv. Chaw 1501</strain>
        <tissue evidence="3">Young leaves</tissue>
    </source>
</reference>
<dbReference type="STRING" id="337451.A0A443NPN9"/>
<dbReference type="PROSITE" id="PS50011">
    <property type="entry name" value="PROTEIN_KINASE_DOM"/>
    <property type="match status" value="1"/>
</dbReference>
<feature type="domain" description="Protein kinase" evidence="2">
    <location>
        <begin position="169"/>
        <end position="447"/>
    </location>
</feature>
<protein>
    <submittedName>
        <fullName evidence="3">Putative serine/threonine-protein kinase NAK</fullName>
    </submittedName>
</protein>
<dbReference type="PANTHER" id="PTHR45621">
    <property type="entry name" value="OS01G0588500 PROTEIN-RELATED"/>
    <property type="match status" value="1"/>
</dbReference>
<organism evidence="3 4">
    <name type="scientific">Cinnamomum micranthum f. kanehirae</name>
    <dbReference type="NCBI Taxonomy" id="337451"/>
    <lineage>
        <taxon>Eukaryota</taxon>
        <taxon>Viridiplantae</taxon>
        <taxon>Streptophyta</taxon>
        <taxon>Embryophyta</taxon>
        <taxon>Tracheophyta</taxon>
        <taxon>Spermatophyta</taxon>
        <taxon>Magnoliopsida</taxon>
        <taxon>Magnoliidae</taxon>
        <taxon>Laurales</taxon>
        <taxon>Lauraceae</taxon>
        <taxon>Cinnamomum</taxon>
    </lineage>
</organism>
<dbReference type="GO" id="GO:0005524">
    <property type="term" value="F:ATP binding"/>
    <property type="evidence" value="ECO:0007669"/>
    <property type="project" value="InterPro"/>
</dbReference>
<dbReference type="Gene3D" id="1.10.510.10">
    <property type="entry name" value="Transferase(Phosphotransferase) domain 1"/>
    <property type="match status" value="1"/>
</dbReference>
<evidence type="ECO:0000259" key="2">
    <source>
        <dbReference type="PROSITE" id="PS50011"/>
    </source>
</evidence>
<dbReference type="InterPro" id="IPR001245">
    <property type="entry name" value="Ser-Thr/Tyr_kinase_cat_dom"/>
</dbReference>
<dbReference type="InterPro" id="IPR011009">
    <property type="entry name" value="Kinase-like_dom_sf"/>
</dbReference>
<dbReference type="EMBL" id="QPKB01000003">
    <property type="protein sequence ID" value="RWR80484.1"/>
    <property type="molecule type" value="Genomic_DNA"/>
</dbReference>
<proteinExistence type="predicted"/>
<dbReference type="OrthoDB" id="1915767at2759"/>
<keyword evidence="4" id="KW-1185">Reference proteome</keyword>
<name>A0A443NPN9_9MAGN</name>
<sequence length="545" mass="60359">MGCFRVLISKKKKSEQPICTKAIEPRENAAAILPEPQTQSRSLQSAPPSFRTRTKPVRLVNQATSGRIRALSAPSSLHVAERDALASMEYDEQEESKSRGGLAKDHRSPSPQPLPLPSPQSTNILRSMGSFKSANYSGLITASGPLPLPPLGGIRKFSYEEVASACQNFSPDRCMSEGLSSMVYRASFADDTSGFKRLEATVTRLLPSSQGFKEFMNEINILATLQHPQLCKLLGFYAREGFEQRLLVYERLSHGSLDHLLYSRSDGPPIDWGTRMKVALCAAQGLAFLHEEGPFQAMYNEFSTSNIQIDKDFSAKLSGYGCVSYNPDAEITNSPTVVANLSVETLERGLLTPKSNVWSFGIVLLELLTGRKNLDSQLPKEERNLVKWSRPFLVDDCRLTLIMDPRLKGRFPAKAARMVADIALKCLQKDPSERPTMRTIAESFKNIQDMKYSRRFPLQEPSTVAGKQMLRSPSLNGIAVPAPRISFSPSPPSRIQPSVSPTRPARPASLPPRSCSYMISLEEIQTQDSQKMTMPTLRRAGVEGF</sequence>
<keyword evidence="3" id="KW-0808">Transferase</keyword>